<gene>
    <name evidence="1" type="ORF">CG710_006915</name>
</gene>
<sequence length="102" mass="11936">MSAEKRKQDCETKAFVRLIEKIKKRLHRLPIVFLADSLYSSVTIMNICKKNCWDFIIRNKAGSISSITEEYEAIPEKETVCPCRVCINDIDYKENTVNMLRF</sequence>
<dbReference type="RefSeq" id="WP_094378611.1">
    <property type="nucleotide sequence ID" value="NZ_NOKA02000007.1"/>
</dbReference>
<evidence type="ECO:0000313" key="2">
    <source>
        <dbReference type="Proteomes" id="UP000216411"/>
    </source>
</evidence>
<dbReference type="Proteomes" id="UP000216411">
    <property type="component" value="Unassembled WGS sequence"/>
</dbReference>
<dbReference type="AlphaFoldDB" id="A0A371JH17"/>
<reference evidence="1 2" key="1">
    <citation type="journal article" date="2017" name="Genome Announc.">
        <title>Draft Genome Sequence of a Sporulating and Motile Strain of Lachnotalea glycerini Isolated from Water in Quebec City, Canada.</title>
        <authorList>
            <person name="Maheux A.F."/>
            <person name="Boudreau D.K."/>
            <person name="Berube E."/>
            <person name="Boissinot M."/>
            <person name="Raymond F."/>
            <person name="Brodeur S."/>
            <person name="Corbeil J."/>
            <person name="Isabel S."/>
            <person name="Omar R.F."/>
            <person name="Bergeron M.G."/>
        </authorList>
    </citation>
    <scope>NUCLEOTIDE SEQUENCE [LARGE SCALE GENOMIC DNA]</scope>
    <source>
        <strain evidence="1 2">CCRI-19302</strain>
    </source>
</reference>
<protein>
    <submittedName>
        <fullName evidence="1">Uncharacterized protein</fullName>
    </submittedName>
</protein>
<name>A0A371JH17_9FIRM</name>
<keyword evidence="2" id="KW-1185">Reference proteome</keyword>
<evidence type="ECO:0000313" key="1">
    <source>
        <dbReference type="EMBL" id="RDY32024.1"/>
    </source>
</evidence>
<dbReference type="OrthoDB" id="9788616at2"/>
<comment type="caution">
    <text evidence="1">The sequence shown here is derived from an EMBL/GenBank/DDBJ whole genome shotgun (WGS) entry which is preliminary data.</text>
</comment>
<proteinExistence type="predicted"/>
<accession>A0A371JH17</accession>
<dbReference type="EMBL" id="NOKA02000007">
    <property type="protein sequence ID" value="RDY32024.1"/>
    <property type="molecule type" value="Genomic_DNA"/>
</dbReference>
<organism evidence="1 2">
    <name type="scientific">Lachnotalea glycerini</name>
    <dbReference type="NCBI Taxonomy" id="1763509"/>
    <lineage>
        <taxon>Bacteria</taxon>
        <taxon>Bacillati</taxon>
        <taxon>Bacillota</taxon>
        <taxon>Clostridia</taxon>
        <taxon>Lachnospirales</taxon>
        <taxon>Lachnospiraceae</taxon>
        <taxon>Lachnotalea</taxon>
    </lineage>
</organism>